<dbReference type="InterPro" id="IPR014030">
    <property type="entry name" value="Ketoacyl_synth_N"/>
</dbReference>
<dbReference type="InterPro" id="IPR016035">
    <property type="entry name" value="Acyl_Trfase/lysoPLipase"/>
</dbReference>
<keyword evidence="5" id="KW-0596">Phosphopantetheine</keyword>
<evidence type="ECO:0000256" key="10">
    <source>
        <dbReference type="ARBA" id="ARBA00023098"/>
    </source>
</evidence>
<dbReference type="SMART" id="SM00825">
    <property type="entry name" value="PKS_KS"/>
    <property type="match status" value="1"/>
</dbReference>
<gene>
    <name evidence="17" type="ORF">AV654_07135</name>
</gene>
<dbReference type="PANTHER" id="PTHR43775">
    <property type="entry name" value="FATTY ACID SYNTHASE"/>
    <property type="match status" value="1"/>
</dbReference>
<keyword evidence="8" id="KW-0677">Repeat</keyword>
<dbReference type="InterPro" id="IPR006162">
    <property type="entry name" value="Ppantetheine_attach_site"/>
</dbReference>
<dbReference type="PROSITE" id="PS00455">
    <property type="entry name" value="AMP_BINDING"/>
    <property type="match status" value="2"/>
</dbReference>
<evidence type="ECO:0000256" key="1">
    <source>
        <dbReference type="ARBA" id="ARBA00001957"/>
    </source>
</evidence>
<dbReference type="GO" id="GO:0044550">
    <property type="term" value="P:secondary metabolite biosynthetic process"/>
    <property type="evidence" value="ECO:0007669"/>
    <property type="project" value="TreeGrafter"/>
</dbReference>
<dbReference type="Gene3D" id="3.40.50.150">
    <property type="entry name" value="Vaccinia Virus protein VP39"/>
    <property type="match status" value="1"/>
</dbReference>
<sequence length="3232" mass="354344">MLKESSFLDILRRRVADMPDQAIHTFLQDGELPGDSLTYAQLDLRARAIASALQTEVAPGQRAILLFHPGIDYITALFGCLYAGVIAVPAYPPRLRQRAAGGGSHRISSMIRDAEPVIALTQSGLMKQLESCREQLPELSTMRWLAVDQISSDQATAYTTYDSAQEAVAYLQYTSGSTSLPKGVMVTHGNLLAQCRLMVESLRYRADSVSLIWLPPFHDWGLIEGIMLPVYNGHRGFLMDPVSFVQQPVRWLEAITRWKVTHGGGPNFALDLCVRKVTPEQISQLDLSSWEAIVVSAEPVRQETLEEFASMFAACGFRRQALAPGYGMAETTLQVSSALRNGPTYIMGASAELSSNWIVDCTDGEPGTAFPSCGKAGWDMRVLIVDPETLQVCADNQVGEIWAAGGSVCAGYWNRPEETETAFRAYTSDTKEGPFLRTGDLGFLRDGDLYFAGRRKDLIIVDGQNHYPQDIELTAERSCPILRNGAGAAFAVRTRGTEGVGLVYEVKLAARKAKLDMEAVAHEIRQAISDVHGVSLECLTLIRPGSIPKTSSGKIQRNASKQAYESGQLDVIGSWKAGVAPEQEASRIPAGQRFTSSWQEEALEHWVREQVASRLGLPPAEIDPLTPFSSLGLGSKEAILLTGEIELHVGRKLPPTLLFEQPNIRALAKHLTDAGTDTGARIQRNHSAEPIAIIGLACRFPGAPDPEAFWQVLQSGEDCITEVPPERWRVEDYYDAEPDVPGKTYSKHGGFLADIDAFDAKLFNISRPEAMELDPQQRLLLELSWEALERSGHAPDRLAGQPAGVFMGLSQSDYQRMQWMDIERLGPYTASGGALSTAAGRLSYCVGLQGPAMAVDTACSSSLMAVHLACQSIRIGECKMALAGGVNLTLSPEVNIGLSKARMLSPTGRCHTFDGTADGYVRGEGCAVVVLKRLSDAQAAKDPILAVIRGSAANQDGRTNGLTAPSKASQTAVIREAIGSAGVKPQEIQYVEAHGTGTVLGDPIEIHALADALGEGRGPDYALLVGSVKTNIGHLEAAAGIAGLVKTILSLQNRCIPKHLHFHQPNPYIDWSSLPIAIPTQSTPWPTGPSSRRIAGVSSFGFSGTNVHVIVEEAPPIADNPVAEPSVSSLRLLTLSAGSERSLRALAGRYGKFLAEKPSVSLADFCCTANTARAQLPYRTATVGATPEEMSEQLRLIGQGTEEASALKRTLKSPKLAFLFAGQGEVYPGMGRQLYETQPVFRQTMDACDSALQTFPAFKGRSLKAAILQEEGADNWMEDTSYVQPLLFAFQYALTELYRAWGIGPAAVCGHSVGEFAAACAAGVLDWLDGLRLVAERGQLMQSLTEPGRMAAVMLPLPQVEALLGPYSDRLSVAAVNGTGNTVVAGDPEALDRLCESLKAEGVDCRFLRVSHAFHSAKMDAVLAPFETAAARYAYGAPQLPLIRNLTGTAWPSGEKPDAGYWRDHLRQPVQFAAGVQALGELGCEVFVEIGPTATLTYLASQSLPDAVCLPSLRKGKDDRRTLLETMGELYCYGISLNWTAESALESHETGRRIAIPTYAFDQERYWSPSVAAFQARNRYVGDMKTGPEAWPDATEISDYPPMTDTSRDDHALQEGTDELGRILRGGPEQAEAVTAYLRKQLASMLMLSESSLEGEQAVGTLGFDSLMAIQLRNRMQRDLRVTVPMISLMGEATLASIAAVCLQVLDPSMNAGSSGEQAPILQLSRGEESYALSIPQRQLWLLQQMDPSTPAYNLPTGLRLNGPLKQDVLHRSLQELLNRHEILRIRIDAIEGEPRQRVLVSEPMPLPVVDLRHLAPESRELEANRIALEEARRPLDLSQDPLMRALLIKLGDEDHILLLLFHHIVADGWSLVGVFMRELDLLYAAFEKGEASPLSGQHIQYIDYAEWQRTRLNDAYLAPQLNYWKEQLEGASFHPCFPADRQRQAFTKHLGRRIHAYLPTELMEAVNTLSRHQNVTPFVTLVAAMKALLYRWTGREDLIIGTTVSGRTTEELEQMMGDFTNHLPLRTKVQADASALSFIHTVGSTVMNAFAHSECPFEKIVEAVNPSRHGNRNPLYDIAVVMHTFSGRASSLKIGSSLEAGFIAPVAQIDNGTSELDLIFDLLETPKGLLIECEFDTELFDAATIERFIQSFGTLLRKLVDDPACAVKDLPLLTEAEERGLAAEAVRRRVEFAPQACLHHLFEQQAQCRLDNVAVVCGDRQLTYGQLEARANDTARRLVAQGVGQGALVGICTERSLEMVIAILGVLKAGAGYIALDPVYPEEQLNFILSDSSAAVVIAQEATRERALRLEGVQVLCIDAGPEPRYEDGKPLDIKVQPQDTAYVLYTSGSTGKPKGALITHFNVVRLFQATADWYRFGEKDVWTLFHSYAFDFSVWELWGALLHGGKLVVVPYSVSRSPELFLNLLRDQKVTVLNQTPSAFRLLIYADGQCSDPVPLSLRYVIFGGEALDPGLLAPWVERYGLDAPQLVNMYGITETTVHVTYSPIRSIEEAMLHPASVGVPIPDLEIYIFDTGLRPVPPGAVGEICIGGAGLAQGYLNRPELTAARFVPNPFRPGEGERLYRSGDWGRMLPGGLLEYVGRADEQVKIRGFRIEPGEIEAVLRQHTAVQDCVLQVWEPAPEDRRLVAYVVAKPERIEVDLPESVAGQEQVSQWQAVFDTTYSQGEHQGDPTLNTTGWSSSYTGQPIPDREMHDWVEHTVEQIAQLNAREILEIGCGTGMLLFRLAPDCTRYTALDLSDVALNYVRSQLAAAGLAEAKVELLHRPADDLSGLEDRFYDAVVINSMMQYLPSISYFIHMLEQAIRRVKPGGTVFIGDIRNAALLEIFHTSVQFFRASEDMDLSGIHAAAQRAVREENELLAEPELFYALKRRIPQIGQVEVRLKRGCYENELTRYRYDVLLHIADASGSGPAEPIEPEPLVLDWRKDGLSLASLRSMLELEEPERVIVRGIPNRRLTGELAIWDQVKRGAEKRTKAEIASHDLLQTEEAVDPGLLWAWEQELPYSIHVGWSGAADGLHTFQAALRRQGKDGKGRRAILPEPTLEDKPLVSYANDPSFGTLARKLAPQLRSYTSERLPAHMVPSAFVILDRLPLTANGKLDRRALPAPDTDRPAIETSYVEPRNPIEAMLADIACEVLGIGQVGVHDNFFELGGNSLLATQFVGRVRAAFMIEVRLVELFTASTIALLSERVVDLLVQELGSEFVEEIALAEEA</sequence>
<dbReference type="InterPro" id="IPR018201">
    <property type="entry name" value="Ketoacyl_synth_AS"/>
</dbReference>
<feature type="domain" description="Ketosynthase family 3 (KS3)" evidence="16">
    <location>
        <begin position="688"/>
        <end position="1113"/>
    </location>
</feature>
<dbReference type="Gene3D" id="1.10.1200.10">
    <property type="entry name" value="ACP-like"/>
    <property type="match status" value="3"/>
</dbReference>
<dbReference type="PROSITE" id="PS00606">
    <property type="entry name" value="KS3_1"/>
    <property type="match status" value="1"/>
</dbReference>
<dbReference type="Gene3D" id="3.30.559.10">
    <property type="entry name" value="Chloramphenicol acetyltransferase-like domain"/>
    <property type="match status" value="1"/>
</dbReference>
<evidence type="ECO:0000256" key="6">
    <source>
        <dbReference type="ARBA" id="ARBA00022553"/>
    </source>
</evidence>
<dbReference type="Gene3D" id="3.40.47.10">
    <property type="match status" value="1"/>
</dbReference>
<dbReference type="InterPro" id="IPR014043">
    <property type="entry name" value="Acyl_transferase_dom"/>
</dbReference>
<evidence type="ECO:0000256" key="5">
    <source>
        <dbReference type="ARBA" id="ARBA00022450"/>
    </source>
</evidence>
<dbReference type="SUPFAM" id="SSF52151">
    <property type="entry name" value="FabD/lysophospholipase-like"/>
    <property type="match status" value="1"/>
</dbReference>
<comment type="caution">
    <text evidence="17">The sequence shown here is derived from an EMBL/GenBank/DDBJ whole genome shotgun (WGS) entry which is preliminary data.</text>
</comment>
<dbReference type="Gene3D" id="3.40.50.12780">
    <property type="entry name" value="N-terminal domain of ligase-like"/>
    <property type="match status" value="2"/>
</dbReference>
<dbReference type="InterPro" id="IPR016039">
    <property type="entry name" value="Thiolase-like"/>
</dbReference>
<proteinExistence type="inferred from homology"/>
<comment type="pathway">
    <text evidence="3">Antibiotic biosynthesis; bacillaene biosynthesis.</text>
</comment>
<evidence type="ECO:0000259" key="15">
    <source>
        <dbReference type="PROSITE" id="PS50075"/>
    </source>
</evidence>
<dbReference type="Gene3D" id="3.30.70.3290">
    <property type="match status" value="1"/>
</dbReference>
<dbReference type="FunFam" id="3.40.50.12780:FF:000013">
    <property type="entry name" value="Long-chain-fatty-acid--AMP ligase FadD32"/>
    <property type="match status" value="1"/>
</dbReference>
<dbReference type="SUPFAM" id="SSF53335">
    <property type="entry name" value="S-adenosyl-L-methionine-dependent methyltransferases"/>
    <property type="match status" value="1"/>
</dbReference>
<evidence type="ECO:0000256" key="3">
    <source>
        <dbReference type="ARBA" id="ARBA00004789"/>
    </source>
</evidence>
<keyword evidence="9" id="KW-0276">Fatty acid metabolism</keyword>
<evidence type="ECO:0000313" key="17">
    <source>
        <dbReference type="EMBL" id="KZE83959.1"/>
    </source>
</evidence>
<evidence type="ECO:0000256" key="9">
    <source>
        <dbReference type="ARBA" id="ARBA00022832"/>
    </source>
</evidence>
<dbReference type="InterPro" id="IPR016036">
    <property type="entry name" value="Malonyl_transacylase_ACP-bd"/>
</dbReference>
<feature type="domain" description="Carrier" evidence="15">
    <location>
        <begin position="1629"/>
        <end position="1706"/>
    </location>
</feature>
<dbReference type="CDD" id="cd19531">
    <property type="entry name" value="LCL_NRPS-like"/>
    <property type="match status" value="1"/>
</dbReference>
<evidence type="ECO:0000256" key="11">
    <source>
        <dbReference type="ARBA" id="ARBA00023194"/>
    </source>
</evidence>
<feature type="region of interest" description="Disordered" evidence="14">
    <location>
        <begin position="1591"/>
        <end position="1610"/>
    </location>
</feature>
<dbReference type="CDD" id="cd00833">
    <property type="entry name" value="PKS"/>
    <property type="match status" value="1"/>
</dbReference>
<keyword evidence="18" id="KW-1185">Reference proteome</keyword>
<feature type="domain" description="Carrier" evidence="15">
    <location>
        <begin position="601"/>
        <end position="675"/>
    </location>
</feature>
<dbReference type="InterPro" id="IPR023213">
    <property type="entry name" value="CAT-like_dom_sf"/>
</dbReference>
<dbReference type="PROSITE" id="PS52004">
    <property type="entry name" value="KS3_2"/>
    <property type="match status" value="1"/>
</dbReference>
<dbReference type="PANTHER" id="PTHR43775:SF37">
    <property type="entry name" value="SI:DKEY-61P9.11"/>
    <property type="match status" value="1"/>
</dbReference>
<evidence type="ECO:0000256" key="14">
    <source>
        <dbReference type="SAM" id="MobiDB-lite"/>
    </source>
</evidence>
<dbReference type="GO" id="GO:0031177">
    <property type="term" value="F:phosphopantetheine binding"/>
    <property type="evidence" value="ECO:0007669"/>
    <property type="project" value="InterPro"/>
</dbReference>
<evidence type="ECO:0000256" key="8">
    <source>
        <dbReference type="ARBA" id="ARBA00022737"/>
    </source>
</evidence>
<dbReference type="SUPFAM" id="SSF53901">
    <property type="entry name" value="Thiolase-like"/>
    <property type="match status" value="1"/>
</dbReference>
<dbReference type="SMART" id="SM00823">
    <property type="entry name" value="PKS_PP"/>
    <property type="match status" value="3"/>
</dbReference>
<dbReference type="InterPro" id="IPR014031">
    <property type="entry name" value="Ketoacyl_synth_C"/>
</dbReference>
<dbReference type="Pfam" id="PF00698">
    <property type="entry name" value="Acyl_transf_1"/>
    <property type="match status" value="1"/>
</dbReference>
<dbReference type="Pfam" id="PF00501">
    <property type="entry name" value="AMP-binding"/>
    <property type="match status" value="2"/>
</dbReference>
<dbReference type="CDD" id="cd05931">
    <property type="entry name" value="FAAL"/>
    <property type="match status" value="1"/>
</dbReference>
<dbReference type="SUPFAM" id="SSF47336">
    <property type="entry name" value="ACP-like"/>
    <property type="match status" value="3"/>
</dbReference>
<dbReference type="InterPro" id="IPR025110">
    <property type="entry name" value="AMP-bd_C"/>
</dbReference>
<evidence type="ECO:0000256" key="2">
    <source>
        <dbReference type="ARBA" id="ARBA00003299"/>
    </source>
</evidence>
<dbReference type="SUPFAM" id="SSF55048">
    <property type="entry name" value="Probable ACP-binding domain of malonyl-CoA ACP transacylase"/>
    <property type="match status" value="1"/>
</dbReference>
<dbReference type="InterPro" id="IPR036736">
    <property type="entry name" value="ACP-like_sf"/>
</dbReference>
<reference evidence="18" key="1">
    <citation type="submission" date="2016-01" db="EMBL/GenBank/DDBJ databases">
        <title>Draft genome of Chromobacterium sp. F49.</title>
        <authorList>
            <person name="Hong K.W."/>
        </authorList>
    </citation>
    <scope>NUCLEOTIDE SEQUENCE [LARGE SCALE GENOMIC DNA]</scope>
    <source>
        <strain evidence="18">M63</strain>
    </source>
</reference>
<dbReference type="InterPro" id="IPR041698">
    <property type="entry name" value="Methyltransf_25"/>
</dbReference>
<evidence type="ECO:0000313" key="18">
    <source>
        <dbReference type="Proteomes" id="UP000076563"/>
    </source>
</evidence>
<dbReference type="Pfam" id="PF23024">
    <property type="entry name" value="AMP-dom_DIP2-like"/>
    <property type="match status" value="1"/>
</dbReference>
<dbReference type="Pfam" id="PF13649">
    <property type="entry name" value="Methyltransf_25"/>
    <property type="match status" value="1"/>
</dbReference>
<dbReference type="Gene3D" id="3.30.300.30">
    <property type="match status" value="3"/>
</dbReference>
<dbReference type="GO" id="GO:0071766">
    <property type="term" value="P:Actinobacterium-type cell wall biogenesis"/>
    <property type="evidence" value="ECO:0007669"/>
    <property type="project" value="UniProtKB-ARBA"/>
</dbReference>
<dbReference type="CDD" id="cd17643">
    <property type="entry name" value="A_NRPS_Cytc1-like"/>
    <property type="match status" value="1"/>
</dbReference>
<dbReference type="SUPFAM" id="SSF56801">
    <property type="entry name" value="Acetyl-CoA synthetase-like"/>
    <property type="match status" value="2"/>
</dbReference>
<dbReference type="GO" id="GO:0006633">
    <property type="term" value="P:fatty acid biosynthetic process"/>
    <property type="evidence" value="ECO:0007669"/>
    <property type="project" value="InterPro"/>
</dbReference>
<keyword evidence="12" id="KW-0511">Multifunctional enzyme</keyword>
<dbReference type="PROSITE" id="PS50075">
    <property type="entry name" value="CARRIER"/>
    <property type="match status" value="3"/>
</dbReference>
<dbReference type="InterPro" id="IPR020845">
    <property type="entry name" value="AMP-binding_CS"/>
</dbReference>
<dbReference type="RefSeq" id="WP_063177859.1">
    <property type="nucleotide sequence ID" value="NZ_LQRA01000013.1"/>
</dbReference>
<dbReference type="Pfam" id="PF00550">
    <property type="entry name" value="PP-binding"/>
    <property type="match status" value="3"/>
</dbReference>
<dbReference type="FunFam" id="3.40.50.980:FF:000002">
    <property type="entry name" value="Enterobactin synthetase component F"/>
    <property type="match status" value="1"/>
</dbReference>
<dbReference type="InterPro" id="IPR040097">
    <property type="entry name" value="FAAL/FAAC"/>
</dbReference>
<dbReference type="InterPro" id="IPR010071">
    <property type="entry name" value="AA_adenyl_dom"/>
</dbReference>
<evidence type="ECO:0000256" key="13">
    <source>
        <dbReference type="ARBA" id="ARBA00029443"/>
    </source>
</evidence>
<dbReference type="Pfam" id="PF00109">
    <property type="entry name" value="ketoacyl-synt"/>
    <property type="match status" value="1"/>
</dbReference>
<dbReference type="Pfam" id="PF00668">
    <property type="entry name" value="Condensation"/>
    <property type="match status" value="1"/>
</dbReference>
<dbReference type="CDD" id="cd02440">
    <property type="entry name" value="AdoMet_MTases"/>
    <property type="match status" value="1"/>
</dbReference>
<dbReference type="SMART" id="SM01294">
    <property type="entry name" value="PKS_PP_betabranch"/>
    <property type="match status" value="1"/>
</dbReference>
<comment type="similarity">
    <text evidence="13">In the C-terminal section; belongs to the NRP synthetase family.</text>
</comment>
<evidence type="ECO:0000256" key="12">
    <source>
        <dbReference type="ARBA" id="ARBA00023268"/>
    </source>
</evidence>
<dbReference type="Gene3D" id="3.40.366.10">
    <property type="entry name" value="Malonyl-Coenzyme A Acyl Carrier Protein, domain 2"/>
    <property type="match status" value="1"/>
</dbReference>
<dbReference type="InterPro" id="IPR000873">
    <property type="entry name" value="AMP-dep_synth/lig_dom"/>
</dbReference>
<accession>A0A165RNW3</accession>
<comment type="similarity">
    <text evidence="4">Belongs to the ATP-dependent AMP-binding enzyme family.</text>
</comment>
<dbReference type="InterPro" id="IPR001242">
    <property type="entry name" value="Condensation_dom"/>
</dbReference>
<dbReference type="OrthoDB" id="9765680at2"/>
<keyword evidence="6" id="KW-0597">Phosphoprotein</keyword>
<dbReference type="GO" id="GO:0017000">
    <property type="term" value="P:antibiotic biosynthetic process"/>
    <property type="evidence" value="ECO:0007669"/>
    <property type="project" value="UniProtKB-KW"/>
</dbReference>
<evidence type="ECO:0000256" key="4">
    <source>
        <dbReference type="ARBA" id="ARBA00006432"/>
    </source>
</evidence>
<name>A0A165RNW3_9BACL</name>
<dbReference type="FunFam" id="3.40.47.10:FF:000019">
    <property type="entry name" value="Polyketide synthase type I"/>
    <property type="match status" value="1"/>
</dbReference>
<dbReference type="GO" id="GO:0004315">
    <property type="term" value="F:3-oxoacyl-[acyl-carrier-protein] synthase activity"/>
    <property type="evidence" value="ECO:0007669"/>
    <property type="project" value="InterPro"/>
</dbReference>
<dbReference type="SMART" id="SM00827">
    <property type="entry name" value="PKS_AT"/>
    <property type="match status" value="1"/>
</dbReference>
<evidence type="ECO:0000259" key="16">
    <source>
        <dbReference type="PROSITE" id="PS52004"/>
    </source>
</evidence>
<dbReference type="InterPro" id="IPR001227">
    <property type="entry name" value="Ac_transferase_dom_sf"/>
</dbReference>
<dbReference type="InterPro" id="IPR020841">
    <property type="entry name" value="PKS_Beta-ketoAc_synthase_dom"/>
</dbReference>
<evidence type="ECO:0008006" key="19">
    <source>
        <dbReference type="Google" id="ProtNLM"/>
    </source>
</evidence>
<dbReference type="InterPro" id="IPR029063">
    <property type="entry name" value="SAM-dependent_MTases_sf"/>
</dbReference>
<dbReference type="InterPro" id="IPR032821">
    <property type="entry name" value="PKS_assoc"/>
</dbReference>
<organism evidence="17 18">
    <name type="scientific">Paenibacillus elgii</name>
    <dbReference type="NCBI Taxonomy" id="189691"/>
    <lineage>
        <taxon>Bacteria</taxon>
        <taxon>Bacillati</taxon>
        <taxon>Bacillota</taxon>
        <taxon>Bacilli</taxon>
        <taxon>Bacillales</taxon>
        <taxon>Paenibacillaceae</taxon>
        <taxon>Paenibacillus</taxon>
    </lineage>
</organism>
<keyword evidence="10" id="KW-0443">Lipid metabolism</keyword>
<dbReference type="InterPro" id="IPR009081">
    <property type="entry name" value="PP-bd_ACP"/>
</dbReference>
<dbReference type="SUPFAM" id="SSF52777">
    <property type="entry name" value="CoA-dependent acyltransferases"/>
    <property type="match status" value="2"/>
</dbReference>
<dbReference type="FunFam" id="3.40.50.12780:FF:000012">
    <property type="entry name" value="Non-ribosomal peptide synthetase"/>
    <property type="match status" value="1"/>
</dbReference>
<dbReference type="NCBIfam" id="TIGR01733">
    <property type="entry name" value="AA-adenyl-dom"/>
    <property type="match status" value="1"/>
</dbReference>
<dbReference type="InterPro" id="IPR020806">
    <property type="entry name" value="PKS_PP-bd"/>
</dbReference>
<dbReference type="InterPro" id="IPR042099">
    <property type="entry name" value="ANL_N_sf"/>
</dbReference>
<evidence type="ECO:0000256" key="7">
    <source>
        <dbReference type="ARBA" id="ARBA00022679"/>
    </source>
</evidence>
<dbReference type="Gene3D" id="3.30.559.30">
    <property type="entry name" value="Nonribosomal peptide synthetase, condensation domain"/>
    <property type="match status" value="1"/>
</dbReference>
<keyword evidence="11" id="KW-0045">Antibiotic biosynthesis</keyword>
<protein>
    <recommendedName>
        <fullName evidence="19">Non-ribosomal peptide synthetase</fullName>
    </recommendedName>
</protein>
<comment type="function">
    <text evidence="2">Involved in some intermediate steps for the synthesis of the antibiotic polyketide bacillaene which is involved in secondary metabolism.</text>
</comment>
<dbReference type="Pfam" id="PF02801">
    <property type="entry name" value="Ketoacyl-synt_C"/>
    <property type="match status" value="1"/>
</dbReference>
<dbReference type="EMBL" id="LQRA01000013">
    <property type="protein sequence ID" value="KZE83959.1"/>
    <property type="molecule type" value="Genomic_DNA"/>
</dbReference>
<dbReference type="Pfam" id="PF16197">
    <property type="entry name" value="KAsynt_C_assoc"/>
    <property type="match status" value="1"/>
</dbReference>
<dbReference type="PROSITE" id="PS00012">
    <property type="entry name" value="PHOSPHOPANTETHEINE"/>
    <property type="match status" value="1"/>
</dbReference>
<feature type="domain" description="Carrier" evidence="15">
    <location>
        <begin position="3139"/>
        <end position="3214"/>
    </location>
</feature>
<dbReference type="Proteomes" id="UP000076563">
    <property type="component" value="Unassembled WGS sequence"/>
</dbReference>
<comment type="cofactor">
    <cofactor evidence="1">
        <name>pantetheine 4'-phosphate</name>
        <dbReference type="ChEBI" id="CHEBI:47942"/>
    </cofactor>
</comment>
<dbReference type="InterPro" id="IPR050091">
    <property type="entry name" value="PKS_NRPS_Biosynth_Enz"/>
</dbReference>
<dbReference type="InterPro" id="IPR045851">
    <property type="entry name" value="AMP-bd_C_sf"/>
</dbReference>
<dbReference type="GO" id="GO:0004312">
    <property type="term" value="F:fatty acid synthase activity"/>
    <property type="evidence" value="ECO:0007669"/>
    <property type="project" value="TreeGrafter"/>
</dbReference>
<keyword evidence="7" id="KW-0808">Transferase</keyword>